<dbReference type="EMBL" id="QGDC01000001">
    <property type="protein sequence ID" value="RCH56679.1"/>
    <property type="molecule type" value="Genomic_DNA"/>
</dbReference>
<gene>
    <name evidence="2" type="ORF">DJ568_02135</name>
</gene>
<dbReference type="InterPro" id="IPR051675">
    <property type="entry name" value="Endo/Exo/Phosphatase_dom_1"/>
</dbReference>
<dbReference type="GO" id="GO:0015627">
    <property type="term" value="C:type II protein secretion system complex"/>
    <property type="evidence" value="ECO:0007669"/>
    <property type="project" value="TreeGrafter"/>
</dbReference>
<dbReference type="Proteomes" id="UP000253209">
    <property type="component" value="Unassembled WGS sequence"/>
</dbReference>
<dbReference type="SUPFAM" id="SSF47781">
    <property type="entry name" value="RuvA domain 2-like"/>
    <property type="match status" value="2"/>
</dbReference>
<protein>
    <recommendedName>
        <fullName evidence="4">Helix-hairpin-helix domain-containing protein</fullName>
    </recommendedName>
</protein>
<dbReference type="Pfam" id="PF12836">
    <property type="entry name" value="HHH_3"/>
    <property type="match status" value="2"/>
</dbReference>
<dbReference type="Gene3D" id="1.10.150.280">
    <property type="entry name" value="AF1531-like domain"/>
    <property type="match status" value="1"/>
</dbReference>
<dbReference type="PANTHER" id="PTHR21180">
    <property type="entry name" value="ENDONUCLEASE/EXONUCLEASE/PHOSPHATASE FAMILY DOMAIN-CONTAINING PROTEIN 1"/>
    <property type="match status" value="1"/>
</dbReference>
<proteinExistence type="predicted"/>
<accession>A0A367GTI0</accession>
<evidence type="ECO:0008006" key="4">
    <source>
        <dbReference type="Google" id="ProtNLM"/>
    </source>
</evidence>
<evidence type="ECO:0000313" key="3">
    <source>
        <dbReference type="Proteomes" id="UP000253209"/>
    </source>
</evidence>
<sequence>MASYLKSYLAVTKKEWNGLVVLMILVMLILSTAHIKLCFNGRAPLSSKVVSTAMAALNPVSSKRTYSFASNNYKKRDKVLFSKKARLVIPVELNRADSAALTTVYGIGPSFARRIIRYRELLGGYANKEQLKEVYGLDANKYAEIAGQIRVDAAHLKKVNVNTADMAALKEVPYLTYKQMNAIEQYRIQHGNYTSANDLLNIAILDGTIINKIKPYIVFK</sequence>
<name>A0A367GTI0_9SPHI</name>
<comment type="caution">
    <text evidence="2">The sequence shown here is derived from an EMBL/GenBank/DDBJ whole genome shotgun (WGS) entry which is preliminary data.</text>
</comment>
<keyword evidence="1" id="KW-0812">Transmembrane</keyword>
<reference evidence="2 3" key="1">
    <citation type="submission" date="2018-05" db="EMBL/GenBank/DDBJ databases">
        <title>Mucilaginibacter hurinus sp. nov., isolated from briquette warehouse soil.</title>
        <authorList>
            <person name="Choi L."/>
        </authorList>
    </citation>
    <scope>NUCLEOTIDE SEQUENCE [LARGE SCALE GENOMIC DNA]</scope>
    <source>
        <strain evidence="2 3">ZR32</strain>
    </source>
</reference>
<dbReference type="PANTHER" id="PTHR21180:SF32">
    <property type="entry name" value="ENDONUCLEASE_EXONUCLEASE_PHOSPHATASE FAMILY DOMAIN-CONTAINING PROTEIN 1"/>
    <property type="match status" value="1"/>
</dbReference>
<evidence type="ECO:0000256" key="1">
    <source>
        <dbReference type="SAM" id="Phobius"/>
    </source>
</evidence>
<dbReference type="OrthoDB" id="981124at2"/>
<organism evidence="2 3">
    <name type="scientific">Mucilaginibacter hurinus</name>
    <dbReference type="NCBI Taxonomy" id="2201324"/>
    <lineage>
        <taxon>Bacteria</taxon>
        <taxon>Pseudomonadati</taxon>
        <taxon>Bacteroidota</taxon>
        <taxon>Sphingobacteriia</taxon>
        <taxon>Sphingobacteriales</taxon>
        <taxon>Sphingobacteriaceae</taxon>
        <taxon>Mucilaginibacter</taxon>
    </lineage>
</organism>
<keyword evidence="3" id="KW-1185">Reference proteome</keyword>
<evidence type="ECO:0000313" key="2">
    <source>
        <dbReference type="EMBL" id="RCH56679.1"/>
    </source>
</evidence>
<dbReference type="InterPro" id="IPR010994">
    <property type="entry name" value="RuvA_2-like"/>
</dbReference>
<dbReference type="RefSeq" id="WP_114003576.1">
    <property type="nucleotide sequence ID" value="NZ_QGDC01000001.1"/>
</dbReference>
<feature type="transmembrane region" description="Helical" evidence="1">
    <location>
        <begin position="20"/>
        <end position="39"/>
    </location>
</feature>
<dbReference type="Gene3D" id="1.10.150.320">
    <property type="entry name" value="Photosystem II 12 kDa extrinsic protein"/>
    <property type="match status" value="1"/>
</dbReference>
<dbReference type="AlphaFoldDB" id="A0A367GTI0"/>
<keyword evidence="1" id="KW-0472">Membrane</keyword>
<keyword evidence="1" id="KW-1133">Transmembrane helix</keyword>
<dbReference type="GO" id="GO:0015628">
    <property type="term" value="P:protein secretion by the type II secretion system"/>
    <property type="evidence" value="ECO:0007669"/>
    <property type="project" value="TreeGrafter"/>
</dbReference>